<evidence type="ECO:0000256" key="8">
    <source>
        <dbReference type="ARBA" id="ARBA00023136"/>
    </source>
</evidence>
<keyword evidence="6 11" id="KW-0812">Transmembrane</keyword>
<protein>
    <recommendedName>
        <fullName evidence="10">Autoinducer 2 import system permease protein LsrD</fullName>
    </recommendedName>
</protein>
<evidence type="ECO:0000313" key="13">
    <source>
        <dbReference type="Proteomes" id="UP001521209"/>
    </source>
</evidence>
<reference evidence="12 13" key="1">
    <citation type="submission" date="2022-01" db="EMBL/GenBank/DDBJ databases">
        <authorList>
            <person name="Won M."/>
            <person name="Kim S.-J."/>
            <person name="Kwon S.-W."/>
        </authorList>
    </citation>
    <scope>NUCLEOTIDE SEQUENCE [LARGE SCALE GENOMIC DNA]</scope>
    <source>
        <strain evidence="12 13">KCTC 23505</strain>
    </source>
</reference>
<evidence type="ECO:0000256" key="6">
    <source>
        <dbReference type="ARBA" id="ARBA00022692"/>
    </source>
</evidence>
<dbReference type="RefSeq" id="WP_235703508.1">
    <property type="nucleotide sequence ID" value="NZ_JAKGBZ010000008.1"/>
</dbReference>
<keyword evidence="4" id="KW-1003">Cell membrane</keyword>
<feature type="transmembrane region" description="Helical" evidence="11">
    <location>
        <begin position="91"/>
        <end position="115"/>
    </location>
</feature>
<keyword evidence="7 11" id="KW-1133">Transmembrane helix</keyword>
<comment type="subcellular location">
    <subcellularLocation>
        <location evidence="1">Cell membrane</location>
        <topology evidence="1">Multi-pass membrane protein</topology>
    </subcellularLocation>
</comment>
<dbReference type="EMBL" id="JAKGBZ010000008">
    <property type="protein sequence ID" value="MCF3946276.1"/>
    <property type="molecule type" value="Genomic_DNA"/>
</dbReference>
<keyword evidence="8 11" id="KW-0472">Membrane</keyword>
<organism evidence="12 13">
    <name type="scientific">Acidiphilium iwatense</name>
    <dbReference type="NCBI Taxonomy" id="768198"/>
    <lineage>
        <taxon>Bacteria</taxon>
        <taxon>Pseudomonadati</taxon>
        <taxon>Pseudomonadota</taxon>
        <taxon>Alphaproteobacteria</taxon>
        <taxon>Acetobacterales</taxon>
        <taxon>Acidocellaceae</taxon>
        <taxon>Acidiphilium</taxon>
    </lineage>
</organism>
<evidence type="ECO:0000256" key="11">
    <source>
        <dbReference type="SAM" id="Phobius"/>
    </source>
</evidence>
<comment type="function">
    <text evidence="9">Part of the ABC transporter complex LsrABCD involved in autoinducer 2 (AI-2) import. Probably responsible for the translocation of the substrate across the membrane.</text>
</comment>
<evidence type="ECO:0000256" key="9">
    <source>
        <dbReference type="ARBA" id="ARBA00025439"/>
    </source>
</evidence>
<dbReference type="PANTHER" id="PTHR32196:SF71">
    <property type="entry name" value="AUTOINDUCER 2 IMPORT SYSTEM PERMEASE PROTEIN LSRD"/>
    <property type="match status" value="1"/>
</dbReference>
<keyword evidence="5" id="KW-0997">Cell inner membrane</keyword>
<keyword evidence="13" id="KW-1185">Reference proteome</keyword>
<dbReference type="Pfam" id="PF02653">
    <property type="entry name" value="BPD_transp_2"/>
    <property type="match status" value="1"/>
</dbReference>
<feature type="transmembrane region" description="Helical" evidence="11">
    <location>
        <begin position="248"/>
        <end position="281"/>
    </location>
</feature>
<keyword evidence="3" id="KW-0813">Transport</keyword>
<comment type="caution">
    <text evidence="12">The sequence shown here is derived from an EMBL/GenBank/DDBJ whole genome shotgun (WGS) entry which is preliminary data.</text>
</comment>
<evidence type="ECO:0000256" key="7">
    <source>
        <dbReference type="ARBA" id="ARBA00022989"/>
    </source>
</evidence>
<evidence type="ECO:0000256" key="5">
    <source>
        <dbReference type="ARBA" id="ARBA00022519"/>
    </source>
</evidence>
<name>A0ABS9DU70_9PROT</name>
<accession>A0ABS9DU70</accession>
<evidence type="ECO:0000256" key="3">
    <source>
        <dbReference type="ARBA" id="ARBA00022448"/>
    </source>
</evidence>
<dbReference type="PANTHER" id="PTHR32196">
    <property type="entry name" value="ABC TRANSPORTER PERMEASE PROTEIN YPHD-RELATED-RELATED"/>
    <property type="match status" value="1"/>
</dbReference>
<sequence length="325" mass="33233">MHASGFDRTRPLLLLVMAAAALGGFALGHPGIVSTQNLDSMAVFGIEIGMIALGQTLVICGGDTGIDLSVGAIAGLAQVILGRLLHLDLAWPVAIGMTLLAGLVLGGINAVAISWFRIPPIIATLATLFGYQGLALVLTGGINIDLTHESPLFLAIGQGHVLGLPLQLVALYLPLLAAFAFLQHGTRFGRALYLAGTNDRAADLAGLRASRIRAATYVLCGLVSTIAGIVGAARLGTARPDAAGEANLISIAIVVLGGTGIFGGTGSVIGTALATVVIGIVDYGLSYNDFNPIYQAGVIGVILIGVILVENPFVAWRDSRRTNGA</sequence>
<dbReference type="InterPro" id="IPR001851">
    <property type="entry name" value="ABC_transp_permease"/>
</dbReference>
<proteinExistence type="predicted"/>
<evidence type="ECO:0000256" key="4">
    <source>
        <dbReference type="ARBA" id="ARBA00022475"/>
    </source>
</evidence>
<dbReference type="Proteomes" id="UP001521209">
    <property type="component" value="Unassembled WGS sequence"/>
</dbReference>
<dbReference type="CDD" id="cd06579">
    <property type="entry name" value="TM_PBP1_transp_AraH_like"/>
    <property type="match status" value="1"/>
</dbReference>
<evidence type="ECO:0000256" key="2">
    <source>
        <dbReference type="ARBA" id="ARBA00011262"/>
    </source>
</evidence>
<feature type="transmembrane region" description="Helical" evidence="11">
    <location>
        <begin position="122"/>
        <end position="144"/>
    </location>
</feature>
<evidence type="ECO:0000256" key="1">
    <source>
        <dbReference type="ARBA" id="ARBA00004651"/>
    </source>
</evidence>
<feature type="transmembrane region" description="Helical" evidence="11">
    <location>
        <begin position="214"/>
        <end position="236"/>
    </location>
</feature>
<comment type="subunit">
    <text evidence="2">The complex is composed of two ATP-binding proteins (LsrA), two transmembrane proteins (LsrC and LsrD) and a solute-binding protein (LsrB).</text>
</comment>
<feature type="transmembrane region" description="Helical" evidence="11">
    <location>
        <begin position="164"/>
        <end position="182"/>
    </location>
</feature>
<gene>
    <name evidence="12" type="ORF">L2A60_06215</name>
</gene>
<evidence type="ECO:0000256" key="10">
    <source>
        <dbReference type="ARBA" id="ARBA00039381"/>
    </source>
</evidence>
<evidence type="ECO:0000313" key="12">
    <source>
        <dbReference type="EMBL" id="MCF3946276.1"/>
    </source>
</evidence>
<feature type="transmembrane region" description="Helical" evidence="11">
    <location>
        <begin position="293"/>
        <end position="316"/>
    </location>
</feature>